<dbReference type="PROSITE" id="PS50600">
    <property type="entry name" value="ULP_PROTEASE"/>
    <property type="match status" value="1"/>
</dbReference>
<keyword evidence="3" id="KW-0378">Hydrolase</keyword>
<evidence type="ECO:0000259" key="4">
    <source>
        <dbReference type="PROSITE" id="PS50600"/>
    </source>
</evidence>
<dbReference type="EMBL" id="BAABME010029491">
    <property type="protein sequence ID" value="GAA0183733.1"/>
    <property type="molecule type" value="Genomic_DNA"/>
</dbReference>
<sequence length="159" mass="19197">MQILMPALAQGHFVLYVMNLKKGRYEYLSSKKMYPLEGIIRELGDRLMNEARSYVDYMYHKLSDECPYNWEEWDWYVAEVFYQSDSNSCGVFVIKFLEEWDEDEESMPSFKDWSTKTKFLIGKGINQYRMEMCLRILKLFTNTIRVDVQKKANDFLRKR</sequence>
<keyword evidence="6" id="KW-1185">Reference proteome</keyword>
<keyword evidence="2" id="KW-0645">Protease</keyword>
<protein>
    <recommendedName>
        <fullName evidence="4">Ubiquitin-like protease family profile domain-containing protein</fullName>
    </recommendedName>
</protein>
<name>A0AAV3RPX6_LITER</name>
<dbReference type="GO" id="GO:0006508">
    <property type="term" value="P:proteolysis"/>
    <property type="evidence" value="ECO:0007669"/>
    <property type="project" value="UniProtKB-KW"/>
</dbReference>
<comment type="caution">
    <text evidence="5">The sequence shown here is derived from an EMBL/GenBank/DDBJ whole genome shotgun (WGS) entry which is preliminary data.</text>
</comment>
<dbReference type="Gene3D" id="3.40.395.10">
    <property type="entry name" value="Adenoviral Proteinase, Chain A"/>
    <property type="match status" value="1"/>
</dbReference>
<evidence type="ECO:0000313" key="6">
    <source>
        <dbReference type="Proteomes" id="UP001454036"/>
    </source>
</evidence>
<feature type="domain" description="Ubiquitin-like protease family profile" evidence="4">
    <location>
        <begin position="1"/>
        <end position="100"/>
    </location>
</feature>
<gene>
    <name evidence="5" type="ORF">LIER_42454</name>
</gene>
<dbReference type="GO" id="GO:0008234">
    <property type="term" value="F:cysteine-type peptidase activity"/>
    <property type="evidence" value="ECO:0007669"/>
    <property type="project" value="InterPro"/>
</dbReference>
<evidence type="ECO:0000256" key="3">
    <source>
        <dbReference type="ARBA" id="ARBA00022801"/>
    </source>
</evidence>
<dbReference type="SUPFAM" id="SSF54001">
    <property type="entry name" value="Cysteine proteinases"/>
    <property type="match status" value="1"/>
</dbReference>
<evidence type="ECO:0000313" key="5">
    <source>
        <dbReference type="EMBL" id="GAA0183733.1"/>
    </source>
</evidence>
<dbReference type="InterPro" id="IPR003653">
    <property type="entry name" value="Peptidase_C48_C"/>
</dbReference>
<evidence type="ECO:0000256" key="1">
    <source>
        <dbReference type="ARBA" id="ARBA00005234"/>
    </source>
</evidence>
<dbReference type="Pfam" id="PF02902">
    <property type="entry name" value="Peptidase_C48"/>
    <property type="match status" value="1"/>
</dbReference>
<accession>A0AAV3RPX6</accession>
<comment type="similarity">
    <text evidence="1">Belongs to the peptidase C48 family.</text>
</comment>
<proteinExistence type="inferred from homology"/>
<reference evidence="5 6" key="1">
    <citation type="submission" date="2024-01" db="EMBL/GenBank/DDBJ databases">
        <title>The complete chloroplast genome sequence of Lithospermum erythrorhizon: insights into the phylogenetic relationship among Boraginaceae species and the maternal lineages of purple gromwells.</title>
        <authorList>
            <person name="Okada T."/>
            <person name="Watanabe K."/>
        </authorList>
    </citation>
    <scope>NUCLEOTIDE SEQUENCE [LARGE SCALE GENOMIC DNA]</scope>
</reference>
<evidence type="ECO:0000256" key="2">
    <source>
        <dbReference type="ARBA" id="ARBA00022670"/>
    </source>
</evidence>
<dbReference type="InterPro" id="IPR038765">
    <property type="entry name" value="Papain-like_cys_pep_sf"/>
</dbReference>
<dbReference type="AlphaFoldDB" id="A0AAV3RPX6"/>
<dbReference type="Proteomes" id="UP001454036">
    <property type="component" value="Unassembled WGS sequence"/>
</dbReference>
<organism evidence="5 6">
    <name type="scientific">Lithospermum erythrorhizon</name>
    <name type="common">Purple gromwell</name>
    <name type="synonym">Lithospermum officinale var. erythrorhizon</name>
    <dbReference type="NCBI Taxonomy" id="34254"/>
    <lineage>
        <taxon>Eukaryota</taxon>
        <taxon>Viridiplantae</taxon>
        <taxon>Streptophyta</taxon>
        <taxon>Embryophyta</taxon>
        <taxon>Tracheophyta</taxon>
        <taxon>Spermatophyta</taxon>
        <taxon>Magnoliopsida</taxon>
        <taxon>eudicotyledons</taxon>
        <taxon>Gunneridae</taxon>
        <taxon>Pentapetalae</taxon>
        <taxon>asterids</taxon>
        <taxon>lamiids</taxon>
        <taxon>Boraginales</taxon>
        <taxon>Boraginaceae</taxon>
        <taxon>Boraginoideae</taxon>
        <taxon>Lithospermeae</taxon>
        <taxon>Lithospermum</taxon>
    </lineage>
</organism>